<feature type="non-terminal residue" evidence="1">
    <location>
        <position position="67"/>
    </location>
</feature>
<organism evidence="1">
    <name type="scientific">Nothobranchius kadleci</name>
    <name type="common">African annual killifish</name>
    <dbReference type="NCBI Taxonomy" id="1051664"/>
    <lineage>
        <taxon>Eukaryota</taxon>
        <taxon>Metazoa</taxon>
        <taxon>Chordata</taxon>
        <taxon>Craniata</taxon>
        <taxon>Vertebrata</taxon>
        <taxon>Euteleostomi</taxon>
        <taxon>Actinopterygii</taxon>
        <taxon>Neopterygii</taxon>
        <taxon>Teleostei</taxon>
        <taxon>Neoteleostei</taxon>
        <taxon>Acanthomorphata</taxon>
        <taxon>Ovalentaria</taxon>
        <taxon>Atherinomorphae</taxon>
        <taxon>Cyprinodontiformes</taxon>
        <taxon>Nothobranchiidae</taxon>
        <taxon>Nothobranchius</taxon>
    </lineage>
</organism>
<dbReference type="EMBL" id="HAEA01002696">
    <property type="protein sequence ID" value="SBQ31176.1"/>
    <property type="molecule type" value="Transcribed_RNA"/>
</dbReference>
<reference evidence="1" key="2">
    <citation type="submission" date="2016-06" db="EMBL/GenBank/DDBJ databases">
        <title>The genome of a short-lived fish provides insights into sex chromosome evolution and the genetic control of aging.</title>
        <authorList>
            <person name="Reichwald K."/>
            <person name="Felder M."/>
            <person name="Petzold A."/>
            <person name="Koch P."/>
            <person name="Groth M."/>
            <person name="Platzer M."/>
        </authorList>
    </citation>
    <scope>NUCLEOTIDE SEQUENCE</scope>
    <source>
        <tissue evidence="1">Brain</tissue>
    </source>
</reference>
<sequence length="67" mass="7572">RLYRRRGLDRQSVWTSTHLAEGTLLLFYFAHSSEEASEFSTNTRIKTQGRNVASVWGLPALGSVNEC</sequence>
<dbReference type="AlphaFoldDB" id="A0A1A8DCZ3"/>
<name>A0A1A8DCZ3_NOTKA</name>
<evidence type="ECO:0000313" key="1">
    <source>
        <dbReference type="EMBL" id="SBQ31176.1"/>
    </source>
</evidence>
<proteinExistence type="predicted"/>
<reference evidence="1" key="1">
    <citation type="submission" date="2016-05" db="EMBL/GenBank/DDBJ databases">
        <authorList>
            <person name="Lavstsen T."/>
            <person name="Jespersen J.S."/>
        </authorList>
    </citation>
    <scope>NUCLEOTIDE SEQUENCE</scope>
    <source>
        <tissue evidence="1">Brain</tissue>
    </source>
</reference>
<accession>A0A1A8DCZ3</accession>
<gene>
    <name evidence="1" type="primary">Nfu_g_1_006685</name>
</gene>
<feature type="non-terminal residue" evidence="1">
    <location>
        <position position="1"/>
    </location>
</feature>
<protein>
    <submittedName>
        <fullName evidence="1">Uncharacterized protein</fullName>
    </submittedName>
</protein>